<evidence type="ECO:0000313" key="2">
    <source>
        <dbReference type="EMBL" id="SDF86836.1"/>
    </source>
</evidence>
<dbReference type="RefSeq" id="WP_091856341.1">
    <property type="nucleotide sequence ID" value="NZ_FNBZ01000002.1"/>
</dbReference>
<feature type="chain" id="PRO_5047271386" description="Tat pathway signal protein" evidence="1">
    <location>
        <begin position="29"/>
        <end position="163"/>
    </location>
</feature>
<protein>
    <recommendedName>
        <fullName evidence="4">Tat pathway signal protein</fullName>
    </recommendedName>
</protein>
<accession>A0ABY0NP57</accession>
<proteinExistence type="predicted"/>
<evidence type="ECO:0000256" key="1">
    <source>
        <dbReference type="SAM" id="SignalP"/>
    </source>
</evidence>
<sequence length="163" mass="17141">MITRRHVLASALGATALALAPAISPAAAQGAAVGTIRVEALPSVVEAWGPNVPMVKAELAKTLTEILGPTLQRGAGTRLVVTIGRLWLASDIRGGRFSGASDDYLESTATLYDRSGRPLASYPIRSTESSSGAGNPQVADVDPLRLRALARNNAWWIRHYLAG</sequence>
<evidence type="ECO:0000313" key="3">
    <source>
        <dbReference type="Proteomes" id="UP000199468"/>
    </source>
</evidence>
<dbReference type="InterPro" id="IPR006311">
    <property type="entry name" value="TAT_signal"/>
</dbReference>
<feature type="signal peptide" evidence="1">
    <location>
        <begin position="1"/>
        <end position="28"/>
    </location>
</feature>
<gene>
    <name evidence="2" type="ORF">SAMN05421844_102216</name>
</gene>
<dbReference type="EMBL" id="FNBZ01000002">
    <property type="protein sequence ID" value="SDF86836.1"/>
    <property type="molecule type" value="Genomic_DNA"/>
</dbReference>
<dbReference type="PROSITE" id="PS51318">
    <property type="entry name" value="TAT"/>
    <property type="match status" value="1"/>
</dbReference>
<reference evidence="2 3" key="1">
    <citation type="submission" date="2016-10" db="EMBL/GenBank/DDBJ databases">
        <authorList>
            <person name="Varghese N."/>
            <person name="Submissions S."/>
        </authorList>
    </citation>
    <scope>NUCLEOTIDE SEQUENCE [LARGE SCALE GENOMIC DNA]</scope>
    <source>
        <strain evidence="2 3">DSM 26672</strain>
    </source>
</reference>
<name>A0ABY0NP57_9HYPH</name>
<keyword evidence="1" id="KW-0732">Signal</keyword>
<dbReference type="Proteomes" id="UP000199468">
    <property type="component" value="Unassembled WGS sequence"/>
</dbReference>
<organism evidence="2 3">
    <name type="scientific">Bosea robiniae</name>
    <dbReference type="NCBI Taxonomy" id="1036780"/>
    <lineage>
        <taxon>Bacteria</taxon>
        <taxon>Pseudomonadati</taxon>
        <taxon>Pseudomonadota</taxon>
        <taxon>Alphaproteobacteria</taxon>
        <taxon>Hyphomicrobiales</taxon>
        <taxon>Boseaceae</taxon>
        <taxon>Bosea</taxon>
    </lineage>
</organism>
<comment type="caution">
    <text evidence="2">The sequence shown here is derived from an EMBL/GenBank/DDBJ whole genome shotgun (WGS) entry which is preliminary data.</text>
</comment>
<evidence type="ECO:0008006" key="4">
    <source>
        <dbReference type="Google" id="ProtNLM"/>
    </source>
</evidence>
<keyword evidence="3" id="KW-1185">Reference proteome</keyword>